<sequence length="211" mass="22758">MLHCTAIEAPGTCPQIRPPPALVLLIADLLDLPTHHPRPARAGGDQQARGRPRNKIDLPPGDSPATARIKQLIQYCQEAGFEARIMDAHPHHQRQDRTVHREPDLQPAEVLEVQGDVYSGGSANAGKFFNTLLESGYCKSKAPDVIHKATISLRPGNNLLVFSRGSATPRPHHQSEKADSIYEKHGTRPAGSAHGRSSDEGVSSGSLKVCG</sequence>
<feature type="region of interest" description="Disordered" evidence="1">
    <location>
        <begin position="35"/>
        <end position="64"/>
    </location>
</feature>
<name>A0AAD3NAK0_LATJO</name>
<keyword evidence="3" id="KW-1185">Reference proteome</keyword>
<dbReference type="PANTHER" id="PTHR46406">
    <property type="entry name" value="NITRIC OXIDE-ASSOCIATED PROTEIN 1"/>
    <property type="match status" value="1"/>
</dbReference>
<dbReference type="EMBL" id="BRZM01000252">
    <property type="protein sequence ID" value="GLD69568.1"/>
    <property type="molecule type" value="Genomic_DNA"/>
</dbReference>
<gene>
    <name evidence="2" type="ORF">AKAME5_002088200</name>
</gene>
<proteinExistence type="predicted"/>
<feature type="region of interest" description="Disordered" evidence="1">
    <location>
        <begin position="163"/>
        <end position="211"/>
    </location>
</feature>
<comment type="caution">
    <text evidence="2">The sequence shown here is derived from an EMBL/GenBank/DDBJ whole genome shotgun (WGS) entry which is preliminary data.</text>
</comment>
<accession>A0AAD3NAK0</accession>
<evidence type="ECO:0000313" key="2">
    <source>
        <dbReference type="EMBL" id="GLD69568.1"/>
    </source>
</evidence>
<feature type="compositionally biased region" description="Basic and acidic residues" evidence="1">
    <location>
        <begin position="173"/>
        <end position="186"/>
    </location>
</feature>
<feature type="compositionally biased region" description="Polar residues" evidence="1">
    <location>
        <begin position="200"/>
        <end position="211"/>
    </location>
</feature>
<protein>
    <submittedName>
        <fullName evidence="2">Nitric oxide-associated protein 1</fullName>
    </submittedName>
</protein>
<dbReference type="PANTHER" id="PTHR46406:SF1">
    <property type="entry name" value="NITRIC OXIDE-ASSOCIATED PROTEIN 1"/>
    <property type="match status" value="1"/>
</dbReference>
<dbReference type="AlphaFoldDB" id="A0AAD3NAK0"/>
<organism evidence="2 3">
    <name type="scientific">Lates japonicus</name>
    <name type="common">Japanese lates</name>
    <dbReference type="NCBI Taxonomy" id="270547"/>
    <lineage>
        <taxon>Eukaryota</taxon>
        <taxon>Metazoa</taxon>
        <taxon>Chordata</taxon>
        <taxon>Craniata</taxon>
        <taxon>Vertebrata</taxon>
        <taxon>Euteleostomi</taxon>
        <taxon>Actinopterygii</taxon>
        <taxon>Neopterygii</taxon>
        <taxon>Teleostei</taxon>
        <taxon>Neoteleostei</taxon>
        <taxon>Acanthomorphata</taxon>
        <taxon>Carangaria</taxon>
        <taxon>Carangaria incertae sedis</taxon>
        <taxon>Centropomidae</taxon>
        <taxon>Lates</taxon>
    </lineage>
</organism>
<evidence type="ECO:0000313" key="3">
    <source>
        <dbReference type="Proteomes" id="UP001279410"/>
    </source>
</evidence>
<dbReference type="Proteomes" id="UP001279410">
    <property type="component" value="Unassembled WGS sequence"/>
</dbReference>
<evidence type="ECO:0000256" key="1">
    <source>
        <dbReference type="SAM" id="MobiDB-lite"/>
    </source>
</evidence>
<reference evidence="2" key="1">
    <citation type="submission" date="2022-08" db="EMBL/GenBank/DDBJ databases">
        <title>Genome sequencing of akame (Lates japonicus).</title>
        <authorList>
            <person name="Hashiguchi Y."/>
            <person name="Takahashi H."/>
        </authorList>
    </citation>
    <scope>NUCLEOTIDE SEQUENCE</scope>
    <source>
        <strain evidence="2">Kochi</strain>
    </source>
</reference>
<dbReference type="InterPro" id="IPR052807">
    <property type="entry name" value="Mito_transl_resp_regulator"/>
</dbReference>